<evidence type="ECO:0000256" key="3">
    <source>
        <dbReference type="ARBA" id="ARBA00011291"/>
    </source>
</evidence>
<evidence type="ECO:0000256" key="4">
    <source>
        <dbReference type="ARBA" id="ARBA00022448"/>
    </source>
</evidence>
<organism evidence="14">
    <name type="scientific">Leptocorisa lepida</name>
    <dbReference type="NCBI Taxonomy" id="702478"/>
    <lineage>
        <taxon>Eukaryota</taxon>
        <taxon>Metazoa</taxon>
        <taxon>Ecdysozoa</taxon>
        <taxon>Arthropoda</taxon>
        <taxon>Hexapoda</taxon>
        <taxon>Insecta</taxon>
        <taxon>Pterygota</taxon>
        <taxon>Neoptera</taxon>
        <taxon>Paraneoptera</taxon>
        <taxon>Hemiptera</taxon>
        <taxon>Heteroptera</taxon>
        <taxon>Panheteroptera</taxon>
        <taxon>Pentatomomorpha</taxon>
        <taxon>Coreoidea</taxon>
        <taxon>Alydidae</taxon>
        <taxon>Leptocorisa</taxon>
    </lineage>
</organism>
<evidence type="ECO:0000256" key="8">
    <source>
        <dbReference type="ARBA" id="ARBA00022989"/>
    </source>
</evidence>
<name>A0A8T9EGW7_9HEMI</name>
<evidence type="ECO:0000256" key="2">
    <source>
        <dbReference type="ARBA" id="ARBA00008892"/>
    </source>
</evidence>
<evidence type="ECO:0000256" key="7">
    <source>
        <dbReference type="ARBA" id="ARBA00022781"/>
    </source>
</evidence>
<evidence type="ECO:0000256" key="12">
    <source>
        <dbReference type="RuleBase" id="RU003661"/>
    </source>
</evidence>
<comment type="subunit">
    <text evidence="3">F-type ATPases have 2 components, CF(1) - the catalytic core - and CF(0) - the membrane proton channel.</text>
</comment>
<dbReference type="GO" id="GO:0015986">
    <property type="term" value="P:proton motive force-driven ATP synthesis"/>
    <property type="evidence" value="ECO:0007669"/>
    <property type="project" value="InterPro"/>
</dbReference>
<keyword evidence="4 12" id="KW-0813">Transport</keyword>
<dbReference type="GO" id="GO:0031966">
    <property type="term" value="C:mitochondrial membrane"/>
    <property type="evidence" value="ECO:0007669"/>
    <property type="project" value="UniProtKB-SubCell"/>
</dbReference>
<keyword evidence="5 12" id="KW-0138">CF(0)</keyword>
<dbReference type="AlphaFoldDB" id="A0A8T9EGW7"/>
<keyword evidence="8 13" id="KW-1133">Transmembrane helix</keyword>
<reference evidence="14" key="1">
    <citation type="journal article" date="2022" name="Zool. Scr.">
        <title>Species delimitation of rice seed bugs complex: Insights from mitochondrial genomes and ddRAD-seq data.</title>
        <authorList>
            <person name="Dong X."/>
            <person name="Yi W."/>
            <person name="Zheng C."/>
            <person name="Zhu X."/>
            <person name="Wang S."/>
            <person name="Xue H."/>
            <person name="Ye Z."/>
            <person name="Bu W."/>
        </authorList>
    </citation>
    <scope>NUCLEOTIDE SEQUENCE</scope>
</reference>
<geneLocation type="mitochondrion" evidence="14"/>
<comment type="subcellular location">
    <subcellularLocation>
        <location evidence="1 12">Mitochondrion membrane</location>
        <topology evidence="1 12">Single-pass membrane protein</topology>
    </subcellularLocation>
</comment>
<sequence length="52" mass="6630">MPQMAPIWWEMLFLMFLMMFMLMNSIIYFNKTMTMMKMKKESIKIKQIKWKW</sequence>
<evidence type="ECO:0000256" key="10">
    <source>
        <dbReference type="ARBA" id="ARBA00023128"/>
    </source>
</evidence>
<dbReference type="GeneID" id="71450200"/>
<evidence type="ECO:0000256" key="1">
    <source>
        <dbReference type="ARBA" id="ARBA00004304"/>
    </source>
</evidence>
<proteinExistence type="inferred from homology"/>
<dbReference type="GO" id="GO:0045259">
    <property type="term" value="C:proton-transporting ATP synthase complex"/>
    <property type="evidence" value="ECO:0007669"/>
    <property type="project" value="UniProtKB-KW"/>
</dbReference>
<keyword evidence="7 12" id="KW-0375">Hydrogen ion transport</keyword>
<evidence type="ECO:0000256" key="9">
    <source>
        <dbReference type="ARBA" id="ARBA00023065"/>
    </source>
</evidence>
<keyword evidence="11 13" id="KW-0472">Membrane</keyword>
<dbReference type="InterPro" id="IPR001421">
    <property type="entry name" value="ATP8_metazoa"/>
</dbReference>
<evidence type="ECO:0000313" key="14">
    <source>
        <dbReference type="EMBL" id="UNA68814.1"/>
    </source>
</evidence>
<keyword evidence="6 12" id="KW-0812">Transmembrane</keyword>
<dbReference type="Pfam" id="PF00895">
    <property type="entry name" value="ATP-synt_8"/>
    <property type="match status" value="1"/>
</dbReference>
<protein>
    <recommendedName>
        <fullName evidence="12">ATP synthase complex subunit 8</fullName>
    </recommendedName>
</protein>
<dbReference type="GO" id="GO:0015078">
    <property type="term" value="F:proton transmembrane transporter activity"/>
    <property type="evidence" value="ECO:0007669"/>
    <property type="project" value="InterPro"/>
</dbReference>
<accession>A0A8T9EGW7</accession>
<feature type="transmembrane region" description="Helical" evidence="13">
    <location>
        <begin position="6"/>
        <end position="29"/>
    </location>
</feature>
<dbReference type="EMBL" id="OL697751">
    <property type="protein sequence ID" value="UNA68814.1"/>
    <property type="molecule type" value="Genomic_DNA"/>
</dbReference>
<comment type="similarity">
    <text evidence="2 12">Belongs to the ATPase protein 8 family.</text>
</comment>
<keyword evidence="9 12" id="KW-0406">Ion transport</keyword>
<evidence type="ECO:0000256" key="5">
    <source>
        <dbReference type="ARBA" id="ARBA00022547"/>
    </source>
</evidence>
<dbReference type="RefSeq" id="YP_010315908.1">
    <property type="nucleotide sequence ID" value="NC_061739.1"/>
</dbReference>
<gene>
    <name evidence="14" type="primary">ATP8</name>
</gene>
<keyword evidence="10 12" id="KW-0496">Mitochondrion</keyword>
<evidence type="ECO:0000256" key="11">
    <source>
        <dbReference type="ARBA" id="ARBA00023136"/>
    </source>
</evidence>
<evidence type="ECO:0000256" key="13">
    <source>
        <dbReference type="SAM" id="Phobius"/>
    </source>
</evidence>
<dbReference type="CTD" id="4509"/>
<evidence type="ECO:0000256" key="6">
    <source>
        <dbReference type="ARBA" id="ARBA00022692"/>
    </source>
</evidence>